<name>A0A540M1I5_MALBA</name>
<gene>
    <name evidence="2" type="ORF">C1H46_021716</name>
</gene>
<dbReference type="AlphaFoldDB" id="A0A540M1I5"/>
<feature type="compositionally biased region" description="Low complexity" evidence="1">
    <location>
        <begin position="9"/>
        <end position="21"/>
    </location>
</feature>
<feature type="compositionally biased region" description="Basic and acidic residues" evidence="1">
    <location>
        <begin position="83"/>
        <end position="96"/>
    </location>
</feature>
<feature type="region of interest" description="Disordered" evidence="1">
    <location>
        <begin position="1"/>
        <end position="21"/>
    </location>
</feature>
<evidence type="ECO:0000313" key="2">
    <source>
        <dbReference type="EMBL" id="TQD92605.1"/>
    </source>
</evidence>
<comment type="caution">
    <text evidence="2">The sequence shown here is derived from an EMBL/GenBank/DDBJ whole genome shotgun (WGS) entry which is preliminary data.</text>
</comment>
<keyword evidence="3" id="KW-1185">Reference proteome</keyword>
<sequence length="119" mass="13644">MDVATNQMSLKRSFSHSSSRSIDAQVNPTNISFQKLYPWPEAEKKLVRSLSVACAAPLSNNNFQSSYHKNLASRQRFLRSYTFRKDDPTPAKRDPTRSLAKRIKNGSRATWTRLRSLLL</sequence>
<organism evidence="2 3">
    <name type="scientific">Malus baccata</name>
    <name type="common">Siberian crab apple</name>
    <name type="synonym">Pyrus baccata</name>
    <dbReference type="NCBI Taxonomy" id="106549"/>
    <lineage>
        <taxon>Eukaryota</taxon>
        <taxon>Viridiplantae</taxon>
        <taxon>Streptophyta</taxon>
        <taxon>Embryophyta</taxon>
        <taxon>Tracheophyta</taxon>
        <taxon>Spermatophyta</taxon>
        <taxon>Magnoliopsida</taxon>
        <taxon>eudicotyledons</taxon>
        <taxon>Gunneridae</taxon>
        <taxon>Pentapetalae</taxon>
        <taxon>rosids</taxon>
        <taxon>fabids</taxon>
        <taxon>Rosales</taxon>
        <taxon>Rosaceae</taxon>
        <taxon>Amygdaloideae</taxon>
        <taxon>Maleae</taxon>
        <taxon>Malus</taxon>
    </lineage>
</organism>
<dbReference type="EMBL" id="VIEB01000389">
    <property type="protein sequence ID" value="TQD92605.1"/>
    <property type="molecule type" value="Genomic_DNA"/>
</dbReference>
<proteinExistence type="predicted"/>
<feature type="region of interest" description="Disordered" evidence="1">
    <location>
        <begin position="82"/>
        <end position="104"/>
    </location>
</feature>
<accession>A0A540M1I5</accession>
<protein>
    <submittedName>
        <fullName evidence="2">Uncharacterized protein</fullName>
    </submittedName>
</protein>
<evidence type="ECO:0000256" key="1">
    <source>
        <dbReference type="SAM" id="MobiDB-lite"/>
    </source>
</evidence>
<dbReference type="Proteomes" id="UP000315295">
    <property type="component" value="Unassembled WGS sequence"/>
</dbReference>
<evidence type="ECO:0000313" key="3">
    <source>
        <dbReference type="Proteomes" id="UP000315295"/>
    </source>
</evidence>
<reference evidence="2 3" key="1">
    <citation type="journal article" date="2019" name="G3 (Bethesda)">
        <title>Sequencing of a Wild Apple (Malus baccata) Genome Unravels the Differences Between Cultivated and Wild Apple Species Regarding Disease Resistance and Cold Tolerance.</title>
        <authorList>
            <person name="Chen X."/>
        </authorList>
    </citation>
    <scope>NUCLEOTIDE SEQUENCE [LARGE SCALE GENOMIC DNA]</scope>
    <source>
        <strain evidence="3">cv. Shandingzi</strain>
        <tissue evidence="2">Leaves</tissue>
    </source>
</reference>